<name>A0A3E3EG76_9FIRM</name>
<evidence type="ECO:0000313" key="2">
    <source>
        <dbReference type="Proteomes" id="UP000261032"/>
    </source>
</evidence>
<dbReference type="RefSeq" id="WP_029480396.1">
    <property type="nucleotide sequence ID" value="NZ_QSLK01000015.1"/>
</dbReference>
<organism evidence="1 2">
    <name type="scientific">Thomasclavelia ramosa</name>
    <dbReference type="NCBI Taxonomy" id="1547"/>
    <lineage>
        <taxon>Bacteria</taxon>
        <taxon>Bacillati</taxon>
        <taxon>Bacillota</taxon>
        <taxon>Erysipelotrichia</taxon>
        <taxon>Erysipelotrichales</taxon>
        <taxon>Coprobacillaceae</taxon>
        <taxon>Thomasclavelia</taxon>
    </lineage>
</organism>
<comment type="caution">
    <text evidence="1">The sequence shown here is derived from an EMBL/GenBank/DDBJ whole genome shotgun (WGS) entry which is preliminary data.</text>
</comment>
<reference evidence="1 2" key="1">
    <citation type="submission" date="2018-08" db="EMBL/GenBank/DDBJ databases">
        <title>A genome reference for cultivated species of the human gut microbiota.</title>
        <authorList>
            <person name="Zou Y."/>
            <person name="Xue W."/>
            <person name="Luo G."/>
        </authorList>
    </citation>
    <scope>NUCLEOTIDE SEQUENCE [LARGE SCALE GENOMIC DNA]</scope>
    <source>
        <strain evidence="1 2">OM06-4</strain>
    </source>
</reference>
<protein>
    <submittedName>
        <fullName evidence="1">Uncharacterized protein</fullName>
    </submittedName>
</protein>
<evidence type="ECO:0000313" key="1">
    <source>
        <dbReference type="EMBL" id="RGD86914.1"/>
    </source>
</evidence>
<dbReference type="Proteomes" id="UP000261032">
    <property type="component" value="Unassembled WGS sequence"/>
</dbReference>
<sequence length="159" mass="18581">MQEAKYQIKNWKKWKATKYLLIQTKNELMNDIKAITYTDELPGGSHKSIADKYNKLIEDVKIYDDYINAYGFFINRLENAIATMLNENQRKAVIIYSNNPYKGGYEKRIEEALKTGFSKSYFYDLLTESYEILGSVLDIECDENRTIIESVDKSRTKNA</sequence>
<accession>A0A3E3EG76</accession>
<gene>
    <name evidence="1" type="ORF">DXB93_01745</name>
</gene>
<dbReference type="AlphaFoldDB" id="A0A3E3EG76"/>
<proteinExistence type="predicted"/>
<dbReference type="EMBL" id="QUSL01000002">
    <property type="protein sequence ID" value="RGD86914.1"/>
    <property type="molecule type" value="Genomic_DNA"/>
</dbReference>